<reference evidence="3 4" key="1">
    <citation type="submission" date="2018-03" db="EMBL/GenBank/DDBJ databases">
        <authorList>
            <person name="Keele B.F."/>
        </authorList>
    </citation>
    <scope>NUCLEOTIDE SEQUENCE [LARGE SCALE GENOMIC DNA]</scope>
    <source>
        <strain evidence="3 4">CeCT 8812</strain>
    </source>
</reference>
<evidence type="ECO:0000259" key="2">
    <source>
        <dbReference type="PROSITE" id="PS50110"/>
    </source>
</evidence>
<feature type="domain" description="Response regulatory" evidence="2">
    <location>
        <begin position="13"/>
        <end position="123"/>
    </location>
</feature>
<feature type="modified residue" description="4-aspartylphosphate" evidence="1">
    <location>
        <position position="63"/>
    </location>
</feature>
<dbReference type="InterPro" id="IPR001789">
    <property type="entry name" value="Sig_transdc_resp-reg_receiver"/>
</dbReference>
<dbReference type="PROSITE" id="PS50110">
    <property type="entry name" value="RESPONSE_REGULATORY"/>
    <property type="match status" value="1"/>
</dbReference>
<accession>A0A2R8A7B2</accession>
<gene>
    <name evidence="3" type="ORF">POI8812_00429</name>
</gene>
<keyword evidence="1" id="KW-0597">Phosphoprotein</keyword>
<dbReference type="InterPro" id="IPR011006">
    <property type="entry name" value="CheY-like_superfamily"/>
</dbReference>
<dbReference type="GO" id="GO:0000160">
    <property type="term" value="P:phosphorelay signal transduction system"/>
    <property type="evidence" value="ECO:0007669"/>
    <property type="project" value="InterPro"/>
</dbReference>
<sequence length="124" mass="13355">MSSSSPDTPLFGTVLLVEDNLIIAMDAEDMLLELGAEQVVHAMSVTKAMHLIETVDVTFAMLDIFLKDETSEAIADKLSEMNVPFIFASGGHATKAHDFTRGVPSVTKPFSLQSMSAAIVRRVG</sequence>
<evidence type="ECO:0000313" key="4">
    <source>
        <dbReference type="Proteomes" id="UP000244932"/>
    </source>
</evidence>
<dbReference type="EMBL" id="OMKW01000001">
    <property type="protein sequence ID" value="SPF28131.1"/>
    <property type="molecule type" value="Genomic_DNA"/>
</dbReference>
<protein>
    <recommendedName>
        <fullName evidence="2">Response regulatory domain-containing protein</fullName>
    </recommendedName>
</protein>
<dbReference type="OrthoDB" id="582170at2"/>
<proteinExistence type="predicted"/>
<evidence type="ECO:0000313" key="3">
    <source>
        <dbReference type="EMBL" id="SPF28131.1"/>
    </source>
</evidence>
<dbReference type="RefSeq" id="WP_146186103.1">
    <property type="nucleotide sequence ID" value="NZ_OMKW01000001.1"/>
</dbReference>
<dbReference type="Gene3D" id="3.40.50.2300">
    <property type="match status" value="1"/>
</dbReference>
<dbReference type="SUPFAM" id="SSF52172">
    <property type="entry name" value="CheY-like"/>
    <property type="match status" value="1"/>
</dbReference>
<keyword evidence="4" id="KW-1185">Reference proteome</keyword>
<name>A0A2R8A7B2_9RHOB</name>
<dbReference type="AlphaFoldDB" id="A0A2R8A7B2"/>
<organism evidence="3 4">
    <name type="scientific">Pontivivens insulae</name>
    <dbReference type="NCBI Taxonomy" id="1639689"/>
    <lineage>
        <taxon>Bacteria</taxon>
        <taxon>Pseudomonadati</taxon>
        <taxon>Pseudomonadota</taxon>
        <taxon>Alphaproteobacteria</taxon>
        <taxon>Rhodobacterales</taxon>
        <taxon>Paracoccaceae</taxon>
        <taxon>Pontivivens</taxon>
    </lineage>
</organism>
<dbReference type="Proteomes" id="UP000244932">
    <property type="component" value="Unassembled WGS sequence"/>
</dbReference>
<evidence type="ECO:0000256" key="1">
    <source>
        <dbReference type="PROSITE-ProRule" id="PRU00169"/>
    </source>
</evidence>